<dbReference type="RefSeq" id="WP_020965930.1">
    <property type="nucleotide sequence ID" value="NC_022097.1"/>
</dbReference>
<organism evidence="1 2">
    <name type="scientific">Treponema pedis str. T A4</name>
    <dbReference type="NCBI Taxonomy" id="1291379"/>
    <lineage>
        <taxon>Bacteria</taxon>
        <taxon>Pseudomonadati</taxon>
        <taxon>Spirochaetota</taxon>
        <taxon>Spirochaetia</taxon>
        <taxon>Spirochaetales</taxon>
        <taxon>Treponemataceae</taxon>
        <taxon>Treponema</taxon>
    </lineage>
</organism>
<dbReference type="KEGG" id="tped:TPE_2159"/>
<protein>
    <submittedName>
        <fullName evidence="1">Uncharacterized protein</fullName>
    </submittedName>
</protein>
<dbReference type="AlphaFoldDB" id="S6A1F6"/>
<evidence type="ECO:0000313" key="2">
    <source>
        <dbReference type="Proteomes" id="UP000015620"/>
    </source>
</evidence>
<dbReference type="HOGENOM" id="CLU_3105050_0_0_12"/>
<proteinExistence type="predicted"/>
<dbReference type="EMBL" id="CP004120">
    <property type="protein sequence ID" value="AGT44633.1"/>
    <property type="molecule type" value="Genomic_DNA"/>
</dbReference>
<accession>S6A1F6</accession>
<sequence length="51" mass="5702">MGDKSDLAFLNDRLQNDTDDELRGDAATAMRSLWTDKKATAEDSRICTEPL</sequence>
<dbReference type="GeneID" id="301091287"/>
<dbReference type="Proteomes" id="UP000015620">
    <property type="component" value="Chromosome"/>
</dbReference>
<name>S6A1F6_9SPIR</name>
<keyword evidence="2" id="KW-1185">Reference proteome</keyword>
<reference evidence="1 2" key="1">
    <citation type="journal article" date="2013" name="PLoS ONE">
        <title>Genome-Wide Relatedness of Treponema pedis, from Gingiva and Necrotic Skin Lesions of Pigs, with the Human Oral Pathogen Treponema denticola.</title>
        <authorList>
            <person name="Svartstrom O."/>
            <person name="Mushtaq M."/>
            <person name="Pringle M."/>
            <person name="Segerman B."/>
        </authorList>
    </citation>
    <scope>NUCLEOTIDE SEQUENCE [LARGE SCALE GENOMIC DNA]</scope>
    <source>
        <strain evidence="1">T A4</strain>
    </source>
</reference>
<dbReference type="PATRIC" id="fig|1291379.3.peg.2131"/>
<evidence type="ECO:0000313" key="1">
    <source>
        <dbReference type="EMBL" id="AGT44633.1"/>
    </source>
</evidence>
<dbReference type="STRING" id="1291379.TPE_2159"/>
<gene>
    <name evidence="1" type="ORF">TPE_2159</name>
</gene>